<dbReference type="GO" id="GO:0008757">
    <property type="term" value="F:S-adenosylmethionine-dependent methyltransferase activity"/>
    <property type="evidence" value="ECO:0007669"/>
    <property type="project" value="InterPro"/>
</dbReference>
<comment type="caution">
    <text evidence="3">The sequence shown here is derived from an EMBL/GenBank/DDBJ whole genome shotgun (WGS) entry which is preliminary data.</text>
</comment>
<dbReference type="CDD" id="cd02440">
    <property type="entry name" value="AdoMet_MTases"/>
    <property type="match status" value="1"/>
</dbReference>
<keyword evidence="1" id="KW-0808">Transferase</keyword>
<evidence type="ECO:0000259" key="2">
    <source>
        <dbReference type="Pfam" id="PF08241"/>
    </source>
</evidence>
<dbReference type="PANTHER" id="PTHR44068:SF11">
    <property type="entry name" value="GERANYL DIPHOSPHATE 2-C-METHYLTRANSFERASE"/>
    <property type="match status" value="1"/>
</dbReference>
<dbReference type="InterPro" id="IPR013216">
    <property type="entry name" value="Methyltransf_11"/>
</dbReference>
<dbReference type="SUPFAM" id="SSF53335">
    <property type="entry name" value="S-adenosyl-L-methionine-dependent methyltransferases"/>
    <property type="match status" value="1"/>
</dbReference>
<dbReference type="EMBL" id="NDYQ01000013">
    <property type="protein sequence ID" value="OUT16671.1"/>
    <property type="molecule type" value="Genomic_DNA"/>
</dbReference>
<accession>A0A1Y5N735</accession>
<feature type="domain" description="Methyltransferase type 11" evidence="2">
    <location>
        <begin position="48"/>
        <end position="146"/>
    </location>
</feature>
<dbReference type="InterPro" id="IPR050447">
    <property type="entry name" value="Erg6_SMT_methyltransf"/>
</dbReference>
<evidence type="ECO:0000256" key="1">
    <source>
        <dbReference type="ARBA" id="ARBA00022679"/>
    </source>
</evidence>
<evidence type="ECO:0000313" key="3">
    <source>
        <dbReference type="EMBL" id="OUT16671.1"/>
    </source>
</evidence>
<name>A0A1Y5N735_9BACT</name>
<dbReference type="InterPro" id="IPR029063">
    <property type="entry name" value="SAM-dependent_MTases_sf"/>
</dbReference>
<dbReference type="Proteomes" id="UP000195893">
    <property type="component" value="Unassembled WGS sequence"/>
</dbReference>
<sequence length="228" mass="26217">MTNKTINGRDLAQEYWNGNYSQDIAPVYPVSYVTDFAFKNFKPGGRVLDLGCGMGRHVKFLAQFGFDAFGCDYSPQGVLHTKELLNSAGLKADVREGNMLDLPYEDNFFDGLINFGVLFYAKDEAESKKALSEVYRVLKKGGSAFFQVRNLEDDRYKQAIKKSKYIAVANQIEGRIGFLENGIQNYYYDEEVVKRLFGIFDKIEINYIKRSYDNESYQISYYLIGVWK</sequence>
<dbReference type="Pfam" id="PF08241">
    <property type="entry name" value="Methyltransf_11"/>
    <property type="match status" value="1"/>
</dbReference>
<gene>
    <name evidence="3" type="ORF">B9N60_07930</name>
</gene>
<organism evidence="3 4">
    <name type="scientific">Campylobacter concisus</name>
    <dbReference type="NCBI Taxonomy" id="199"/>
    <lineage>
        <taxon>Bacteria</taxon>
        <taxon>Pseudomonadati</taxon>
        <taxon>Campylobacterota</taxon>
        <taxon>Epsilonproteobacteria</taxon>
        <taxon>Campylobacterales</taxon>
        <taxon>Campylobacteraceae</taxon>
        <taxon>Campylobacter</taxon>
    </lineage>
</organism>
<dbReference type="Gene3D" id="3.40.50.150">
    <property type="entry name" value="Vaccinia Virus protein VP39"/>
    <property type="match status" value="1"/>
</dbReference>
<dbReference type="PANTHER" id="PTHR44068">
    <property type="entry name" value="ZGC:194242"/>
    <property type="match status" value="1"/>
</dbReference>
<protein>
    <recommendedName>
        <fullName evidence="2">Methyltransferase type 11 domain-containing protein</fullName>
    </recommendedName>
</protein>
<proteinExistence type="predicted"/>
<evidence type="ECO:0000313" key="4">
    <source>
        <dbReference type="Proteomes" id="UP000195893"/>
    </source>
</evidence>
<dbReference type="AlphaFoldDB" id="A0A1Y5N735"/>
<dbReference type="RefSeq" id="WP_087581963.1">
    <property type="nucleotide sequence ID" value="NZ_NDYQ01000013.1"/>
</dbReference>
<reference evidence="3 4" key="1">
    <citation type="submission" date="2017-04" db="EMBL/GenBank/DDBJ databases">
        <title>Complete genome of Campylobacter concisus ATCC 33237T and draft genomes for an additional eight well characterized C. concisus strains.</title>
        <authorList>
            <person name="Cornelius A.J."/>
            <person name="Miller W.G."/>
            <person name="Lastovica A.J."/>
            <person name="On S.L."/>
            <person name="French N.P."/>
            <person name="Vandenberg O."/>
            <person name="Biggs P.J."/>
        </authorList>
    </citation>
    <scope>NUCLEOTIDE SEQUENCE [LARGE SCALE GENOMIC DNA]</scope>
    <source>
        <strain evidence="3 4">Lasto127.99</strain>
    </source>
</reference>